<comment type="caution">
    <text evidence="1">The sequence shown here is derived from an EMBL/GenBank/DDBJ whole genome shotgun (WGS) entry which is preliminary data.</text>
</comment>
<reference evidence="1 2" key="1">
    <citation type="submission" date="2020-07" db="EMBL/GenBank/DDBJ databases">
        <title>Bacterium isolated from marine sediment.</title>
        <authorList>
            <person name="Shang D."/>
            <person name="Du Z.-J."/>
        </authorList>
    </citation>
    <scope>NUCLEOTIDE SEQUENCE [LARGE SCALE GENOMIC DNA]</scope>
    <source>
        <strain evidence="1 2">S7007</strain>
    </source>
</reference>
<evidence type="ECO:0000313" key="2">
    <source>
        <dbReference type="Proteomes" id="UP000563906"/>
    </source>
</evidence>
<sequence length="151" mass="17588">MHTTSKNYLELNNQDWFNKLTLDSVFTLNGLKIADSENLIDKSYKSTVFNNTEKDNRKIYRSSNYQNHYKVKNGEIIGFGLVIKNISKLDFSIKFGKPISEYAIIGHIYSMDLYEIEGYDLVYTNFRLVLDPTKEKLESIQFGTKLLYGDE</sequence>
<dbReference type="EMBL" id="JACGLS010000007">
    <property type="protein sequence ID" value="MBA6157206.1"/>
    <property type="molecule type" value="Genomic_DNA"/>
</dbReference>
<accession>A0A839ARU6</accession>
<gene>
    <name evidence="1" type="ORF">H3Z83_11845</name>
</gene>
<dbReference type="Proteomes" id="UP000563906">
    <property type="component" value="Unassembled WGS sequence"/>
</dbReference>
<proteinExistence type="predicted"/>
<dbReference type="AlphaFoldDB" id="A0A839ARU6"/>
<name>A0A839ARU6_9FLAO</name>
<keyword evidence="2" id="KW-1185">Reference proteome</keyword>
<protein>
    <submittedName>
        <fullName evidence="1">Uncharacterized protein</fullName>
    </submittedName>
</protein>
<evidence type="ECO:0000313" key="1">
    <source>
        <dbReference type="EMBL" id="MBA6157206.1"/>
    </source>
</evidence>
<dbReference type="RefSeq" id="WP_182125710.1">
    <property type="nucleotide sequence ID" value="NZ_JACGLS010000007.1"/>
</dbReference>
<organism evidence="1 2">
    <name type="scientific">Tenacibaculum pelagium</name>
    <dbReference type="NCBI Taxonomy" id="2759527"/>
    <lineage>
        <taxon>Bacteria</taxon>
        <taxon>Pseudomonadati</taxon>
        <taxon>Bacteroidota</taxon>
        <taxon>Flavobacteriia</taxon>
        <taxon>Flavobacteriales</taxon>
        <taxon>Flavobacteriaceae</taxon>
        <taxon>Tenacibaculum</taxon>
    </lineage>
</organism>